<accession>A0A2Z4FPJ1</accession>
<reference evidence="2 3" key="1">
    <citation type="submission" date="2018-06" db="EMBL/GenBank/DDBJ databases">
        <title>Lujinxingia sediminis gen. nov. sp. nov., a new facultative anaerobic member of the class Deltaproteobacteria, and proposal of Lujinxingaceae fam. nov.</title>
        <authorList>
            <person name="Guo L.-Y."/>
            <person name="Li C.-M."/>
            <person name="Wang S."/>
            <person name="Du Z.-J."/>
        </authorList>
    </citation>
    <scope>NUCLEOTIDE SEQUENCE [LARGE SCALE GENOMIC DNA]</scope>
    <source>
        <strain evidence="2 3">FA350</strain>
    </source>
</reference>
<dbReference type="Proteomes" id="UP000249799">
    <property type="component" value="Chromosome"/>
</dbReference>
<dbReference type="AlphaFoldDB" id="A0A2Z4FPJ1"/>
<feature type="transmembrane region" description="Helical" evidence="1">
    <location>
        <begin position="46"/>
        <end position="63"/>
    </location>
</feature>
<proteinExistence type="predicted"/>
<feature type="transmembrane region" description="Helical" evidence="1">
    <location>
        <begin position="69"/>
        <end position="87"/>
    </location>
</feature>
<evidence type="ECO:0000313" key="3">
    <source>
        <dbReference type="Proteomes" id="UP000249799"/>
    </source>
</evidence>
<keyword evidence="1" id="KW-0812">Transmembrane</keyword>
<organism evidence="2 3">
    <name type="scientific">Bradymonas sediminis</name>
    <dbReference type="NCBI Taxonomy" id="1548548"/>
    <lineage>
        <taxon>Bacteria</taxon>
        <taxon>Deltaproteobacteria</taxon>
        <taxon>Bradymonadales</taxon>
        <taxon>Bradymonadaceae</taxon>
        <taxon>Bradymonas</taxon>
    </lineage>
</organism>
<keyword evidence="1" id="KW-0472">Membrane</keyword>
<keyword evidence="1" id="KW-1133">Transmembrane helix</keyword>
<dbReference type="KEGG" id="bsed:DN745_15135"/>
<evidence type="ECO:0000256" key="1">
    <source>
        <dbReference type="SAM" id="Phobius"/>
    </source>
</evidence>
<sequence>MDVAVLAKAAITWTPVTFYVTATIVHTLMILLVFKLLHVDPEHNTFIGAVIAALVGNAAVFFLRDFGLFGNLGAAAIYFATLAAVSSGEVLKSLLVFTAALAVYAGLGMFLTPRTPLTVEKIGGLPEIMMTGGLTPEPITEEDSNELAKPAE</sequence>
<dbReference type="EMBL" id="CP030032">
    <property type="protein sequence ID" value="AWV90588.1"/>
    <property type="molecule type" value="Genomic_DNA"/>
</dbReference>
<feature type="transmembrane region" description="Helical" evidence="1">
    <location>
        <begin position="16"/>
        <end position="34"/>
    </location>
</feature>
<protein>
    <submittedName>
        <fullName evidence="2">Uncharacterized protein</fullName>
    </submittedName>
</protein>
<name>A0A2Z4FPJ1_9DELT</name>
<keyword evidence="3" id="KW-1185">Reference proteome</keyword>
<gene>
    <name evidence="2" type="ORF">DN745_15135</name>
</gene>
<evidence type="ECO:0000313" key="2">
    <source>
        <dbReference type="EMBL" id="AWV90588.1"/>
    </source>
</evidence>
<dbReference type="OrthoDB" id="5525862at2"/>
<feature type="transmembrane region" description="Helical" evidence="1">
    <location>
        <begin position="94"/>
        <end position="111"/>
    </location>
</feature>